<evidence type="ECO:0000313" key="2">
    <source>
        <dbReference type="EMBL" id="MFC6202253.1"/>
    </source>
</evidence>
<dbReference type="InterPro" id="IPR004143">
    <property type="entry name" value="BPL_LPL_catalytic"/>
</dbReference>
<protein>
    <submittedName>
        <fullName evidence="2">Lipoate--protein ligase family protein</fullName>
    </submittedName>
</protein>
<name>A0ABW1SLP3_9LACO</name>
<dbReference type="PANTHER" id="PTHR43679:SF2">
    <property type="entry name" value="OCTANOYL-[GCVH]:PROTEIN N-OCTANOYLTRANSFERASE"/>
    <property type="match status" value="1"/>
</dbReference>
<dbReference type="Gene3D" id="3.30.930.10">
    <property type="entry name" value="Bira Bifunctional Protein, Domain 2"/>
    <property type="match status" value="1"/>
</dbReference>
<reference evidence="3" key="1">
    <citation type="journal article" date="2019" name="Int. J. Syst. Evol. Microbiol.">
        <title>The Global Catalogue of Microorganisms (GCM) 10K type strain sequencing project: providing services to taxonomists for standard genome sequencing and annotation.</title>
        <authorList>
            <consortium name="The Broad Institute Genomics Platform"/>
            <consortium name="The Broad Institute Genome Sequencing Center for Infectious Disease"/>
            <person name="Wu L."/>
            <person name="Ma J."/>
        </authorList>
    </citation>
    <scope>NUCLEOTIDE SEQUENCE [LARGE SCALE GENOMIC DNA]</scope>
    <source>
        <strain evidence="3">CCM 8930</strain>
    </source>
</reference>
<accession>A0ABW1SLP3</accession>
<keyword evidence="2" id="KW-0436">Ligase</keyword>
<dbReference type="PANTHER" id="PTHR43679">
    <property type="entry name" value="OCTANOYLTRANSFERASE LIPM-RELATED"/>
    <property type="match status" value="1"/>
</dbReference>
<dbReference type="InterPro" id="IPR050664">
    <property type="entry name" value="Octanoyltrans_LipM/LipL"/>
</dbReference>
<gene>
    <name evidence="2" type="ORF">ACFP1L_10260</name>
</gene>
<evidence type="ECO:0000313" key="3">
    <source>
        <dbReference type="Proteomes" id="UP001596171"/>
    </source>
</evidence>
<dbReference type="InterPro" id="IPR045864">
    <property type="entry name" value="aa-tRNA-synth_II/BPL/LPL"/>
</dbReference>
<dbReference type="EMBL" id="JBHSSE010000019">
    <property type="protein sequence ID" value="MFC6202253.1"/>
    <property type="molecule type" value="Genomic_DNA"/>
</dbReference>
<feature type="domain" description="BPL/LPL catalytic" evidence="1">
    <location>
        <begin position="34"/>
        <end position="216"/>
    </location>
</feature>
<dbReference type="RefSeq" id="WP_223877463.1">
    <property type="nucleotide sequence ID" value="NZ_BJDI01000009.1"/>
</dbReference>
<dbReference type="SUPFAM" id="SSF55681">
    <property type="entry name" value="Class II aaRS and biotin synthetases"/>
    <property type="match status" value="1"/>
</dbReference>
<keyword evidence="3" id="KW-1185">Reference proteome</keyword>
<evidence type="ECO:0000259" key="1">
    <source>
        <dbReference type="PROSITE" id="PS51733"/>
    </source>
</evidence>
<dbReference type="GO" id="GO:0016874">
    <property type="term" value="F:ligase activity"/>
    <property type="evidence" value="ECO:0007669"/>
    <property type="project" value="UniProtKB-KW"/>
</dbReference>
<dbReference type="Pfam" id="PF21948">
    <property type="entry name" value="LplA-B_cat"/>
    <property type="match status" value="1"/>
</dbReference>
<proteinExistence type="predicted"/>
<organism evidence="2 3">
    <name type="scientific">Lactiplantibacillus nangangensis</name>
    <dbReference type="NCBI Taxonomy" id="2559917"/>
    <lineage>
        <taxon>Bacteria</taxon>
        <taxon>Bacillati</taxon>
        <taxon>Bacillota</taxon>
        <taxon>Bacilli</taxon>
        <taxon>Lactobacillales</taxon>
        <taxon>Lactobacillaceae</taxon>
        <taxon>Lactiplantibacillus</taxon>
    </lineage>
</organism>
<sequence length="269" mass="30362">MTQATIATLTQHYQPEEMLDSFAYMNALLWLTSERQQPIVHYWQLPQTVILGLLDQRLPQLDRGLATLKQAGYQTLLRNSGGLAVVADLGVLNVSLFLPAHRSDYSITEAYQLMTDYVRAAWPSLKIDTGEISQSYCPGDYDLSIGGQKIAGMSQRRTETALVIMLYISINGNQTQRSQLIRQFYTASLAGQIDDRFPQVDPTVMTTVAEKLGKVITVNAAIERFNTVLAQHGDVDQQQLPKLIEEPEFQAHLAHAYRQMQRRQARLNH</sequence>
<dbReference type="PROSITE" id="PS51733">
    <property type="entry name" value="BPL_LPL_CATALYTIC"/>
    <property type="match status" value="1"/>
</dbReference>
<comment type="caution">
    <text evidence="2">The sequence shown here is derived from an EMBL/GenBank/DDBJ whole genome shotgun (WGS) entry which is preliminary data.</text>
</comment>
<dbReference type="Proteomes" id="UP001596171">
    <property type="component" value="Unassembled WGS sequence"/>
</dbReference>
<dbReference type="CDD" id="cd16443">
    <property type="entry name" value="LplA"/>
    <property type="match status" value="1"/>
</dbReference>